<proteinExistence type="predicted"/>
<dbReference type="Proteomes" id="UP001589734">
    <property type="component" value="Unassembled WGS sequence"/>
</dbReference>
<sequence>MNAEMEDQFIKTASLIGDPTRASILWTLMDGRAFTATELAISANTSPQNISMHLGKLLDADLLCVEKQGRHKYYRFSNKEVAYALEAMASLIPKSEVSSKSKTENYPSIKFCRTCYDHLAGKIGVALTDSLLEQKIILDKDNTFEVSLEGEKWFSDFGINLEEAQKRKRIFLKPCLDWSERRNHIAGSVGTLLFNKMLQEDWIRKTENSRVIIVTGKGEKELFEYFKIVV</sequence>
<dbReference type="InterPro" id="IPR011991">
    <property type="entry name" value="ArsR-like_HTH"/>
</dbReference>
<organism evidence="2 3">
    <name type="scientific">Flavobacterium procerum</name>
    <dbReference type="NCBI Taxonomy" id="1455569"/>
    <lineage>
        <taxon>Bacteria</taxon>
        <taxon>Pseudomonadati</taxon>
        <taxon>Bacteroidota</taxon>
        <taxon>Flavobacteriia</taxon>
        <taxon>Flavobacteriales</taxon>
        <taxon>Flavobacteriaceae</taxon>
        <taxon>Flavobacterium</taxon>
    </lineage>
</organism>
<dbReference type="CDD" id="cd00090">
    <property type="entry name" value="HTH_ARSR"/>
    <property type="match status" value="1"/>
</dbReference>
<name>A0ABV6BMP9_9FLAO</name>
<dbReference type="InterPro" id="IPR036390">
    <property type="entry name" value="WH_DNA-bd_sf"/>
</dbReference>
<protein>
    <submittedName>
        <fullName evidence="2">ArsR/SmtB family transcription factor</fullName>
    </submittedName>
</protein>
<dbReference type="InterPro" id="IPR036388">
    <property type="entry name" value="WH-like_DNA-bd_sf"/>
</dbReference>
<evidence type="ECO:0000259" key="1">
    <source>
        <dbReference type="PROSITE" id="PS50987"/>
    </source>
</evidence>
<dbReference type="SMART" id="SM00418">
    <property type="entry name" value="HTH_ARSR"/>
    <property type="match status" value="1"/>
</dbReference>
<accession>A0ABV6BMP9</accession>
<dbReference type="InterPro" id="IPR001845">
    <property type="entry name" value="HTH_ArsR_DNA-bd_dom"/>
</dbReference>
<dbReference type="PRINTS" id="PR00778">
    <property type="entry name" value="HTHARSR"/>
</dbReference>
<dbReference type="SUPFAM" id="SSF46785">
    <property type="entry name" value="Winged helix' DNA-binding domain"/>
    <property type="match status" value="1"/>
</dbReference>
<dbReference type="EMBL" id="JBHLYW010000003">
    <property type="protein sequence ID" value="MFC0075911.1"/>
    <property type="molecule type" value="Genomic_DNA"/>
</dbReference>
<gene>
    <name evidence="2" type="ORF">ACFFLS_02580</name>
</gene>
<reference evidence="2 3" key="1">
    <citation type="submission" date="2024-09" db="EMBL/GenBank/DDBJ databases">
        <authorList>
            <person name="Sun Q."/>
            <person name="Mori K."/>
        </authorList>
    </citation>
    <scope>NUCLEOTIDE SEQUENCE [LARGE SCALE GENOMIC DNA]</scope>
    <source>
        <strain evidence="2 3">CGMCC 1.12926</strain>
    </source>
</reference>
<dbReference type="InterPro" id="IPR052543">
    <property type="entry name" value="HTH_Metal-responsive_Reg"/>
</dbReference>
<evidence type="ECO:0000313" key="3">
    <source>
        <dbReference type="Proteomes" id="UP001589734"/>
    </source>
</evidence>
<keyword evidence="3" id="KW-1185">Reference proteome</keyword>
<dbReference type="Gene3D" id="1.10.10.10">
    <property type="entry name" value="Winged helix-like DNA-binding domain superfamily/Winged helix DNA-binding domain"/>
    <property type="match status" value="1"/>
</dbReference>
<feature type="domain" description="HTH arsR-type" evidence="1">
    <location>
        <begin position="1"/>
        <end position="96"/>
    </location>
</feature>
<dbReference type="RefSeq" id="WP_379683360.1">
    <property type="nucleotide sequence ID" value="NZ_JBHLYW010000003.1"/>
</dbReference>
<dbReference type="Pfam" id="PF12840">
    <property type="entry name" value="HTH_20"/>
    <property type="match status" value="1"/>
</dbReference>
<dbReference type="PANTHER" id="PTHR39168:SF1">
    <property type="entry name" value="TRANSCRIPTIONAL REGULATORY PROTEIN"/>
    <property type="match status" value="1"/>
</dbReference>
<dbReference type="PANTHER" id="PTHR39168">
    <property type="entry name" value="TRANSCRIPTIONAL REGULATOR-RELATED"/>
    <property type="match status" value="1"/>
</dbReference>
<dbReference type="PROSITE" id="PS50987">
    <property type="entry name" value="HTH_ARSR_2"/>
    <property type="match status" value="1"/>
</dbReference>
<comment type="caution">
    <text evidence="2">The sequence shown here is derived from an EMBL/GenBank/DDBJ whole genome shotgun (WGS) entry which is preliminary data.</text>
</comment>
<evidence type="ECO:0000313" key="2">
    <source>
        <dbReference type="EMBL" id="MFC0075911.1"/>
    </source>
</evidence>